<dbReference type="InterPro" id="IPR049942">
    <property type="entry name" value="DML1/Misato"/>
</dbReference>
<dbReference type="AlphaFoldDB" id="A0A6A7C5Z9"/>
<dbReference type="InterPro" id="IPR019605">
    <property type="entry name" value="Misato_II_tubulin-like"/>
</dbReference>
<feature type="region of interest" description="Disordered" evidence="5">
    <location>
        <begin position="72"/>
        <end position="93"/>
    </location>
</feature>
<dbReference type="InterPro" id="IPR029209">
    <property type="entry name" value="DML1/Misato_tubulin"/>
</dbReference>
<dbReference type="PANTHER" id="PTHR13391:SF0">
    <property type="entry name" value="PROTEIN MISATO HOMOLOG 1"/>
    <property type="match status" value="1"/>
</dbReference>
<name>A0A6A7C5Z9_9PEZI</name>
<keyword evidence="4" id="KW-0496">Mitochondrion</keyword>
<evidence type="ECO:0000313" key="8">
    <source>
        <dbReference type="EMBL" id="KAF2862904.1"/>
    </source>
</evidence>
<dbReference type="Gene3D" id="3.40.50.1440">
    <property type="entry name" value="Tubulin/FtsZ, GTPase domain"/>
    <property type="match status" value="1"/>
</dbReference>
<evidence type="ECO:0008006" key="10">
    <source>
        <dbReference type="Google" id="ProtNLM"/>
    </source>
</evidence>
<feature type="domain" description="Misato Segment II tubulin-like" evidence="6">
    <location>
        <begin position="2"/>
        <end position="100"/>
    </location>
</feature>
<keyword evidence="9" id="KW-1185">Reference proteome</keyword>
<evidence type="ECO:0000256" key="4">
    <source>
        <dbReference type="ARBA" id="ARBA00023128"/>
    </source>
</evidence>
<feature type="compositionally biased region" description="Polar residues" evidence="5">
    <location>
        <begin position="83"/>
        <end position="93"/>
    </location>
</feature>
<gene>
    <name evidence="8" type="ORF">K470DRAFT_199091</name>
</gene>
<dbReference type="InterPro" id="IPR036525">
    <property type="entry name" value="Tubulin/FtsZ_GTPase_sf"/>
</dbReference>
<comment type="similarity">
    <text evidence="3">Belongs to the misato family.</text>
</comment>
<evidence type="ECO:0000259" key="7">
    <source>
        <dbReference type="Pfam" id="PF14881"/>
    </source>
</evidence>
<comment type="subcellular location">
    <subcellularLocation>
        <location evidence="2">Mitochondrion</location>
    </subcellularLocation>
</comment>
<evidence type="ECO:0000313" key="9">
    <source>
        <dbReference type="Proteomes" id="UP000799421"/>
    </source>
</evidence>
<evidence type="ECO:0000256" key="1">
    <source>
        <dbReference type="ARBA" id="ARBA00003757"/>
    </source>
</evidence>
<sequence>MHEIITIQIGREANYVGTHYWNTQSSYTTPLLDHNISFQPSLTSKIETPFPRTLIYDFKSSLGSFIHDQDPIEPETPAEEGLTTIQTTPSTPSHPYQVALSTTFDPPTPLPETVRYWSDYNRTFFNRRSIHPLSDSPSTPGFELFNNLDTTDNGIVDTHLRPLLEECDHLQGLQFLTSTTTPWNDFTTSYLEQTHDEVGKIPLWVWGCGSDSSSRRVVQQAR</sequence>
<evidence type="ECO:0000259" key="6">
    <source>
        <dbReference type="Pfam" id="PF10644"/>
    </source>
</evidence>
<dbReference type="Proteomes" id="UP000799421">
    <property type="component" value="Unassembled WGS sequence"/>
</dbReference>
<dbReference type="GO" id="GO:0005739">
    <property type="term" value="C:mitochondrion"/>
    <property type="evidence" value="ECO:0007669"/>
    <property type="project" value="UniProtKB-SubCell"/>
</dbReference>
<proteinExistence type="inferred from homology"/>
<accession>A0A6A7C5Z9</accession>
<evidence type="ECO:0000256" key="2">
    <source>
        <dbReference type="ARBA" id="ARBA00004173"/>
    </source>
</evidence>
<dbReference type="Pfam" id="PF14881">
    <property type="entry name" value="Tubulin_3"/>
    <property type="match status" value="1"/>
</dbReference>
<dbReference type="Pfam" id="PF10644">
    <property type="entry name" value="Misat_Tub_SegII"/>
    <property type="match status" value="1"/>
</dbReference>
<dbReference type="PANTHER" id="PTHR13391">
    <property type="entry name" value="MITOCHONDRIAL DISTRIBUTION REGULATOR MISATO"/>
    <property type="match status" value="1"/>
</dbReference>
<evidence type="ECO:0000256" key="5">
    <source>
        <dbReference type="SAM" id="MobiDB-lite"/>
    </source>
</evidence>
<comment type="function">
    <text evidence="1">Involved in the partitioning of the mitochondrial organelle and mitochondrial DNA (mtDNA) inheritance.</text>
</comment>
<protein>
    <recommendedName>
        <fullName evidence="10">Tubulin nucleotide-binding domain-like protein</fullName>
    </recommendedName>
</protein>
<reference evidence="8" key="1">
    <citation type="journal article" date="2020" name="Stud. Mycol.">
        <title>101 Dothideomycetes genomes: a test case for predicting lifestyles and emergence of pathogens.</title>
        <authorList>
            <person name="Haridas S."/>
            <person name="Albert R."/>
            <person name="Binder M."/>
            <person name="Bloem J."/>
            <person name="Labutti K."/>
            <person name="Salamov A."/>
            <person name="Andreopoulos B."/>
            <person name="Baker S."/>
            <person name="Barry K."/>
            <person name="Bills G."/>
            <person name="Bluhm B."/>
            <person name="Cannon C."/>
            <person name="Castanera R."/>
            <person name="Culley D."/>
            <person name="Daum C."/>
            <person name="Ezra D."/>
            <person name="Gonzalez J."/>
            <person name="Henrissat B."/>
            <person name="Kuo A."/>
            <person name="Liang C."/>
            <person name="Lipzen A."/>
            <person name="Lutzoni F."/>
            <person name="Magnuson J."/>
            <person name="Mondo S."/>
            <person name="Nolan M."/>
            <person name="Ohm R."/>
            <person name="Pangilinan J."/>
            <person name="Park H.-J."/>
            <person name="Ramirez L."/>
            <person name="Alfaro M."/>
            <person name="Sun H."/>
            <person name="Tritt A."/>
            <person name="Yoshinaga Y."/>
            <person name="Zwiers L.-H."/>
            <person name="Turgeon B."/>
            <person name="Goodwin S."/>
            <person name="Spatafora J."/>
            <person name="Crous P."/>
            <person name="Grigoriev I."/>
        </authorList>
    </citation>
    <scope>NUCLEOTIDE SEQUENCE</scope>
    <source>
        <strain evidence="8">CBS 480.64</strain>
    </source>
</reference>
<organism evidence="8 9">
    <name type="scientific">Piedraia hortae CBS 480.64</name>
    <dbReference type="NCBI Taxonomy" id="1314780"/>
    <lineage>
        <taxon>Eukaryota</taxon>
        <taxon>Fungi</taxon>
        <taxon>Dikarya</taxon>
        <taxon>Ascomycota</taxon>
        <taxon>Pezizomycotina</taxon>
        <taxon>Dothideomycetes</taxon>
        <taxon>Dothideomycetidae</taxon>
        <taxon>Capnodiales</taxon>
        <taxon>Piedraiaceae</taxon>
        <taxon>Piedraia</taxon>
    </lineage>
</organism>
<evidence type="ECO:0000256" key="3">
    <source>
        <dbReference type="ARBA" id="ARBA00008507"/>
    </source>
</evidence>
<dbReference type="SUPFAM" id="SSF52490">
    <property type="entry name" value="Tubulin nucleotide-binding domain-like"/>
    <property type="match status" value="1"/>
</dbReference>
<feature type="non-terminal residue" evidence="8">
    <location>
        <position position="222"/>
    </location>
</feature>
<dbReference type="OrthoDB" id="271881at2759"/>
<feature type="domain" description="DML1/Misato tubulin" evidence="7">
    <location>
        <begin position="107"/>
        <end position="217"/>
    </location>
</feature>
<dbReference type="EMBL" id="MU005963">
    <property type="protein sequence ID" value="KAF2862904.1"/>
    <property type="molecule type" value="Genomic_DNA"/>
</dbReference>
<dbReference type="GO" id="GO:0007005">
    <property type="term" value="P:mitochondrion organization"/>
    <property type="evidence" value="ECO:0007669"/>
    <property type="project" value="InterPro"/>
</dbReference>